<dbReference type="Proteomes" id="UP000886885">
    <property type="component" value="Chromosome 7A"/>
</dbReference>
<reference evidence="3" key="1">
    <citation type="journal article" date="2020" name="bioRxiv">
        <title>Hybrid origin of Populus tomentosa Carr. identified through genome sequencing and phylogenomic analysis.</title>
        <authorList>
            <person name="An X."/>
            <person name="Gao K."/>
            <person name="Chen Z."/>
            <person name="Li J."/>
            <person name="Yang X."/>
            <person name="Yang X."/>
            <person name="Zhou J."/>
            <person name="Guo T."/>
            <person name="Zhao T."/>
            <person name="Huang S."/>
            <person name="Miao D."/>
            <person name="Khan W.U."/>
            <person name="Rao P."/>
            <person name="Ye M."/>
            <person name="Lei B."/>
            <person name="Liao W."/>
            <person name="Wang J."/>
            <person name="Ji L."/>
            <person name="Li Y."/>
            <person name="Guo B."/>
            <person name="Mustafa N.S."/>
            <person name="Li S."/>
            <person name="Yun Q."/>
            <person name="Keller S.R."/>
            <person name="Mao J."/>
            <person name="Zhang R."/>
            <person name="Strauss S.H."/>
        </authorList>
    </citation>
    <scope>NUCLEOTIDE SEQUENCE</scope>
    <source>
        <strain evidence="3">GM15</strain>
        <tissue evidence="3">Leaf</tissue>
    </source>
</reference>
<evidence type="ECO:0000259" key="2">
    <source>
        <dbReference type="Pfam" id="PF01556"/>
    </source>
</evidence>
<sequence>MERSLTRKTEEILTIDTKPGWKKGTKITFEEKGNERPNVTPADVVFIVDEKPHSEFTRDGNDLIVTRRISVTEAFTGYTVHLITLDGRNLTLPINDVIHPNYQKVVPNEGMPILGDPTKRGILKIKFDIRFPARVNAEQKAGIRRLFGIHCPSIFPQLKAKDSYFSFKESCCVTLSCKNSLCLPLSSNFYQGKMFSTNNSPDQNRRGTMFSTDSIPNQNWSGTIFSNNVYGDDDDIVRAFAQRFGVSAKDPAIKHTLPCSLEELYQGATKRVKITRQVADRSGLLKGPRALLMVFLVLFLFCGMERSLTRKTEEILTIDTKPGWKKGTKITFEEKGNERPKVTPADVVFIVDEKPHSDFTRDGNDLIVTRRISVTEAFTGYTVHLTTLDGRNLTFPINDVIHPNYQKVVPNEGMPIPGDPTKRGILKIKFDISMRDISYVKEAFGLLRYTELEQFSSPFFHPPSINEMTSQRRATADDVFAEFFGSNSPNQNRRGTGFSSNINGDDNDIFRSFGQSFGVSAPGKDPAIKHTLPCSLEELYQGATKRVKITRQVADRRGLITRKIEEILTIDTKPGWKKGTKITFEEKGNERPNVTPADVVFIVDEKPHSEFTREGNDLIVTRRISVTEAFTGYTVHLITLDGRNLTLPINDVIHPNYQKVVPNEGMPILGDPTKRGILKIKFDIRFPARVNAEQKAGIRRLFGP</sequence>
<dbReference type="FunFam" id="2.60.260.20:FF:000002">
    <property type="entry name" value="Dnaj homolog subfamily b member"/>
    <property type="match status" value="1"/>
</dbReference>
<feature type="domain" description="Chaperone DnaJ C-terminal" evidence="2">
    <location>
        <begin position="253"/>
        <end position="433"/>
    </location>
</feature>
<keyword evidence="1" id="KW-0143">Chaperone</keyword>
<dbReference type="PANTHER" id="PTHR24078">
    <property type="entry name" value="DNAJ HOMOLOG SUBFAMILY C MEMBER"/>
    <property type="match status" value="1"/>
</dbReference>
<dbReference type="CDD" id="cd10747">
    <property type="entry name" value="DnaJ_C"/>
    <property type="match status" value="3"/>
</dbReference>
<dbReference type="InterPro" id="IPR051339">
    <property type="entry name" value="DnaJ_subfamily_B"/>
</dbReference>
<dbReference type="InterPro" id="IPR002939">
    <property type="entry name" value="DnaJ_C"/>
</dbReference>
<keyword evidence="4" id="KW-1185">Reference proteome</keyword>
<dbReference type="GO" id="GO:0051082">
    <property type="term" value="F:unfolded protein binding"/>
    <property type="evidence" value="ECO:0007669"/>
    <property type="project" value="TreeGrafter"/>
</dbReference>
<dbReference type="Pfam" id="PF01556">
    <property type="entry name" value="DnaJ_C"/>
    <property type="match status" value="3"/>
</dbReference>
<gene>
    <name evidence="3" type="ORF">POTOM_027686</name>
</gene>
<dbReference type="GO" id="GO:0051087">
    <property type="term" value="F:protein-folding chaperone binding"/>
    <property type="evidence" value="ECO:0007669"/>
    <property type="project" value="TreeGrafter"/>
</dbReference>
<feature type="domain" description="Chaperone DnaJ C-terminal" evidence="2">
    <location>
        <begin position="7"/>
        <end position="132"/>
    </location>
</feature>
<dbReference type="PANTHER" id="PTHR24078:SF577">
    <property type="entry name" value="OS05G0562300 PROTEIN"/>
    <property type="match status" value="1"/>
</dbReference>
<evidence type="ECO:0000313" key="3">
    <source>
        <dbReference type="EMBL" id="KAG6768757.1"/>
    </source>
</evidence>
<evidence type="ECO:0000256" key="1">
    <source>
        <dbReference type="ARBA" id="ARBA00023186"/>
    </source>
</evidence>
<comment type="caution">
    <text evidence="3">The sequence shown here is derived from an EMBL/GenBank/DDBJ whole genome shotgun (WGS) entry which is preliminary data.</text>
</comment>
<protein>
    <recommendedName>
        <fullName evidence="2">Chaperone DnaJ C-terminal domain-containing protein</fullName>
    </recommendedName>
</protein>
<accession>A0A8X8CWD5</accession>
<name>A0A8X8CWD5_POPTO</name>
<feature type="domain" description="Chaperone DnaJ C-terminal" evidence="2">
    <location>
        <begin position="528"/>
        <end position="687"/>
    </location>
</feature>
<dbReference type="GO" id="GO:0005829">
    <property type="term" value="C:cytosol"/>
    <property type="evidence" value="ECO:0007669"/>
    <property type="project" value="TreeGrafter"/>
</dbReference>
<dbReference type="OrthoDB" id="550424at2759"/>
<dbReference type="EMBL" id="JAAWWB010000013">
    <property type="protein sequence ID" value="KAG6768757.1"/>
    <property type="molecule type" value="Genomic_DNA"/>
</dbReference>
<dbReference type="AlphaFoldDB" id="A0A8X8CWD5"/>
<dbReference type="FunFam" id="2.60.260.20:FF:000006">
    <property type="entry name" value="DnaJ subfamily B member 13"/>
    <property type="match status" value="3"/>
</dbReference>
<proteinExistence type="predicted"/>
<evidence type="ECO:0000313" key="4">
    <source>
        <dbReference type="Proteomes" id="UP000886885"/>
    </source>
</evidence>
<organism evidence="3 4">
    <name type="scientific">Populus tomentosa</name>
    <name type="common">Chinese white poplar</name>
    <dbReference type="NCBI Taxonomy" id="118781"/>
    <lineage>
        <taxon>Eukaryota</taxon>
        <taxon>Viridiplantae</taxon>
        <taxon>Streptophyta</taxon>
        <taxon>Embryophyta</taxon>
        <taxon>Tracheophyta</taxon>
        <taxon>Spermatophyta</taxon>
        <taxon>Magnoliopsida</taxon>
        <taxon>eudicotyledons</taxon>
        <taxon>Gunneridae</taxon>
        <taxon>Pentapetalae</taxon>
        <taxon>rosids</taxon>
        <taxon>fabids</taxon>
        <taxon>Malpighiales</taxon>
        <taxon>Salicaceae</taxon>
        <taxon>Saliceae</taxon>
        <taxon>Populus</taxon>
    </lineage>
</organism>